<evidence type="ECO:0000256" key="10">
    <source>
        <dbReference type="ARBA" id="ARBA00048336"/>
    </source>
</evidence>
<dbReference type="Gene3D" id="1.25.40.820">
    <property type="match status" value="1"/>
</dbReference>
<feature type="transmembrane region" description="Helical" evidence="14">
    <location>
        <begin position="832"/>
        <end position="850"/>
    </location>
</feature>
<feature type="transmembrane region" description="Helical" evidence="14">
    <location>
        <begin position="675"/>
        <end position="697"/>
    </location>
</feature>
<sequence>MKKYIKDKEKEVMEIDKLEKELLGGSINTVGSAASLLAPPPSSSSKSKVRVIKKVIKRVPKSSISSQSSSSSSSSIPNNSHAHAHAHSHAHANSHSHVHQNIVNRTSTIHATSTSTTPYQQHNGKSEMSSGSTDVDSTVNSLDNEVVRRKKEEMRKMITDKVMIDKKTFETQSILIENIVSEQELKLSAMFLQPNHYDDIVVERALTKLCGYPTCNKQVQQRKSYKYYISTKDQKVYDQEELANYCSTECLTNSKLFRFTLDKTPVHLRKLDHTQLIVSQADKLATNIEQNLNIVENELASEAPVDRNFGNFNSDSPVSMSFTPPPPPATLPTIITTKVDTEESVTAELNNQFSMMQCDEDDSNVKQSNNSKSINIPVVESPLVVNDDKTIAEEFLSEEEGADEEDDSTGVYGDDNDSMPRSNYSDIDLDSNDSGREDAMDGMGGFLERGNSKQLPVSNYHQVYTPLSEWRTNNTEQYLRATHNDNDLFIRTDQSAHIKQTLHHYLSLYFPSVVNSLNIQESISSQSFSSLIDTFSLVRPIPSLTPNNWRMIILVLIKSLSYKHNILEKKLEEKSQIFERLLKDYGFDKYYLNKYMEFLNKHVEDVVGSEKKVSLVENFNHTSNATYFAYNLYGMDKDAWIRSIYMDLSITFLFFFALLMIWKSMIFFCYRQYRLYLFLPVLIYLFKCGCFITIIATDHHYYVANYLDQIGKAFNIAFILLLANGIWVYEYTNSRYLSRLIPPMTICSLLLIYNTTFLVFNIVEHSVFPPVMWTRLTGIMYTLPFFYFLYICVAVYRNDFYIRMFIGSLFAVYFLWWIVFSLSIFLVPRLQIFITSTGDVIIAFLIPMLMSELIN</sequence>
<feature type="transmembrane region" description="Helical" evidence="14">
    <location>
        <begin position="644"/>
        <end position="663"/>
    </location>
</feature>
<keyword evidence="14" id="KW-0812">Transmembrane</keyword>
<dbReference type="PANTHER" id="PTHR14732:SF0">
    <property type="entry name" value="RNA POLYMERASE II SUBUNIT B1 CTD PHOSPHATASE RPAP2-RELATED"/>
    <property type="match status" value="1"/>
</dbReference>
<dbReference type="PANTHER" id="PTHR14732">
    <property type="entry name" value="RNA POLYMERASE II SUBUNIT B1 CTD PHOSPHATASE RPAP2-RELATED"/>
    <property type="match status" value="1"/>
</dbReference>
<dbReference type="STRING" id="670386.D3BRX6"/>
<keyword evidence="7 12" id="KW-0904">Protein phosphatase</keyword>
<feature type="compositionally biased region" description="Polar residues" evidence="13">
    <location>
        <begin position="118"/>
        <end position="141"/>
    </location>
</feature>
<keyword evidence="6 12" id="KW-0862">Zinc</keyword>
<comment type="function">
    <text evidence="12">Putative RNA polymerase II subunit B1 C-terminal domain (CTD) phosphatase involved in RNA polymerase II transcription regulation.</text>
</comment>
<evidence type="ECO:0000256" key="4">
    <source>
        <dbReference type="ARBA" id="ARBA00022771"/>
    </source>
</evidence>
<evidence type="ECO:0000256" key="5">
    <source>
        <dbReference type="ARBA" id="ARBA00022801"/>
    </source>
</evidence>
<keyword evidence="14" id="KW-0472">Membrane</keyword>
<feature type="compositionally biased region" description="Low complexity" evidence="13">
    <location>
        <begin position="61"/>
        <end position="81"/>
    </location>
</feature>
<evidence type="ECO:0000313" key="17">
    <source>
        <dbReference type="Proteomes" id="UP000001396"/>
    </source>
</evidence>
<name>D3BRX6_HETP5</name>
<dbReference type="RefSeq" id="XP_020427847.1">
    <property type="nucleotide sequence ID" value="XM_020581531.1"/>
</dbReference>
<comment type="caution">
    <text evidence="16">The sequence shown here is derived from an EMBL/GenBank/DDBJ whole genome shotgun (WGS) entry which is preliminary data.</text>
</comment>
<evidence type="ECO:0000256" key="3">
    <source>
        <dbReference type="ARBA" id="ARBA00022723"/>
    </source>
</evidence>
<feature type="region of interest" description="Disordered" evidence="13">
    <location>
        <begin position="59"/>
        <end position="97"/>
    </location>
</feature>
<accession>D3BRX6</accession>
<evidence type="ECO:0000256" key="8">
    <source>
        <dbReference type="ARBA" id="ARBA00023242"/>
    </source>
</evidence>
<evidence type="ECO:0000256" key="6">
    <source>
        <dbReference type="ARBA" id="ARBA00022833"/>
    </source>
</evidence>
<evidence type="ECO:0000256" key="9">
    <source>
        <dbReference type="ARBA" id="ARBA00047761"/>
    </source>
</evidence>
<dbReference type="InParanoid" id="D3BRX6"/>
<dbReference type="GO" id="GO:0005634">
    <property type="term" value="C:nucleus"/>
    <property type="evidence" value="ECO:0007669"/>
    <property type="project" value="UniProtKB-SubCell"/>
</dbReference>
<keyword evidence="4 12" id="KW-0863">Zinc-finger</keyword>
<feature type="transmembrane region" description="Helical" evidence="14">
    <location>
        <begin position="741"/>
        <end position="760"/>
    </location>
</feature>
<keyword evidence="14" id="KW-1133">Transmembrane helix</keyword>
<evidence type="ECO:0000256" key="7">
    <source>
        <dbReference type="ARBA" id="ARBA00022912"/>
    </source>
</evidence>
<feature type="transmembrane region" description="Helical" evidence="14">
    <location>
        <begin position="805"/>
        <end position="826"/>
    </location>
</feature>
<dbReference type="InterPro" id="IPR039693">
    <property type="entry name" value="Rtr1/RPAP2"/>
</dbReference>
<reference evidence="16 17" key="1">
    <citation type="journal article" date="2011" name="Genome Res.">
        <title>Phylogeny-wide analysis of social amoeba genomes highlights ancient origins for complex intercellular communication.</title>
        <authorList>
            <person name="Heidel A.J."/>
            <person name="Lawal H.M."/>
            <person name="Felder M."/>
            <person name="Schilde C."/>
            <person name="Helps N.R."/>
            <person name="Tunggal B."/>
            <person name="Rivero F."/>
            <person name="John U."/>
            <person name="Schleicher M."/>
            <person name="Eichinger L."/>
            <person name="Platzer M."/>
            <person name="Noegel A.A."/>
            <person name="Schaap P."/>
            <person name="Gloeckner G."/>
        </authorList>
    </citation>
    <scope>NUCLEOTIDE SEQUENCE [LARGE SCALE GENOMIC DNA]</scope>
    <source>
        <strain evidence="17">ATCC 26659 / Pp 5 / PN500</strain>
    </source>
</reference>
<gene>
    <name evidence="16" type="ORF">PPL_10766</name>
</gene>
<dbReference type="GO" id="GO:0008420">
    <property type="term" value="F:RNA polymerase II CTD heptapeptide repeat phosphatase activity"/>
    <property type="evidence" value="ECO:0007669"/>
    <property type="project" value="UniProtKB-UniRule"/>
</dbReference>
<feature type="region of interest" description="Disordered" evidence="13">
    <location>
        <begin position="395"/>
        <end position="438"/>
    </location>
</feature>
<dbReference type="AlphaFoldDB" id="D3BRX6"/>
<comment type="catalytic activity">
    <reaction evidence="9 12">
        <text>O-phospho-L-seryl-[protein] + H2O = L-seryl-[protein] + phosphate</text>
        <dbReference type="Rhea" id="RHEA:20629"/>
        <dbReference type="Rhea" id="RHEA-COMP:9863"/>
        <dbReference type="Rhea" id="RHEA-COMP:11604"/>
        <dbReference type="ChEBI" id="CHEBI:15377"/>
        <dbReference type="ChEBI" id="CHEBI:29999"/>
        <dbReference type="ChEBI" id="CHEBI:43474"/>
        <dbReference type="ChEBI" id="CHEBI:83421"/>
        <dbReference type="EC" id="3.1.3.16"/>
    </reaction>
</comment>
<dbReference type="Pfam" id="PF04181">
    <property type="entry name" value="RPAP2_Rtr1"/>
    <property type="match status" value="1"/>
</dbReference>
<comment type="similarity">
    <text evidence="2 11 12">Belongs to the RPAP2 family.</text>
</comment>
<comment type="catalytic activity">
    <reaction evidence="10 12">
        <text>O-phospho-L-threonyl-[protein] + H2O = L-threonyl-[protein] + phosphate</text>
        <dbReference type="Rhea" id="RHEA:47004"/>
        <dbReference type="Rhea" id="RHEA-COMP:11060"/>
        <dbReference type="Rhea" id="RHEA-COMP:11605"/>
        <dbReference type="ChEBI" id="CHEBI:15377"/>
        <dbReference type="ChEBI" id="CHEBI:30013"/>
        <dbReference type="ChEBI" id="CHEBI:43474"/>
        <dbReference type="ChEBI" id="CHEBI:61977"/>
        <dbReference type="EC" id="3.1.3.16"/>
    </reaction>
</comment>
<dbReference type="GO" id="GO:0005737">
    <property type="term" value="C:cytoplasm"/>
    <property type="evidence" value="ECO:0007669"/>
    <property type="project" value="TreeGrafter"/>
</dbReference>
<keyword evidence="17" id="KW-1185">Reference proteome</keyword>
<organism evidence="16 17">
    <name type="scientific">Heterostelium pallidum (strain ATCC 26659 / Pp 5 / PN500)</name>
    <name type="common">Cellular slime mold</name>
    <name type="synonym">Polysphondylium pallidum</name>
    <dbReference type="NCBI Taxonomy" id="670386"/>
    <lineage>
        <taxon>Eukaryota</taxon>
        <taxon>Amoebozoa</taxon>
        <taxon>Evosea</taxon>
        <taxon>Eumycetozoa</taxon>
        <taxon>Dictyostelia</taxon>
        <taxon>Acytosteliales</taxon>
        <taxon>Acytosteliaceae</taxon>
        <taxon>Heterostelium</taxon>
    </lineage>
</organism>
<evidence type="ECO:0000313" key="16">
    <source>
        <dbReference type="EMBL" id="EFA75713.1"/>
    </source>
</evidence>
<protein>
    <recommendedName>
        <fullName evidence="12">RNA polymerase II subunit B1 CTD phosphatase RPAP2 homolog</fullName>
        <ecNumber evidence="12">3.1.3.16</ecNumber>
    </recommendedName>
</protein>
<dbReference type="Proteomes" id="UP000001396">
    <property type="component" value="Unassembled WGS sequence"/>
</dbReference>
<evidence type="ECO:0000256" key="13">
    <source>
        <dbReference type="SAM" id="MobiDB-lite"/>
    </source>
</evidence>
<feature type="compositionally biased region" description="Basic residues" evidence="13">
    <location>
        <begin position="82"/>
        <end position="97"/>
    </location>
</feature>
<evidence type="ECO:0000256" key="14">
    <source>
        <dbReference type="SAM" id="Phobius"/>
    </source>
</evidence>
<feature type="transmembrane region" description="Helical" evidence="14">
    <location>
        <begin position="772"/>
        <end position="793"/>
    </location>
</feature>
<evidence type="ECO:0000256" key="11">
    <source>
        <dbReference type="PROSITE-ProRule" id="PRU00812"/>
    </source>
</evidence>
<comment type="subcellular location">
    <subcellularLocation>
        <location evidence="1 12">Nucleus</location>
    </subcellularLocation>
</comment>
<feature type="compositionally biased region" description="Acidic residues" evidence="13">
    <location>
        <begin position="395"/>
        <end position="408"/>
    </location>
</feature>
<dbReference type="FunCoup" id="D3BRX6">
    <property type="interactions" value="43"/>
</dbReference>
<dbReference type="InterPro" id="IPR038534">
    <property type="entry name" value="Rtr1/RPAP2_sf"/>
</dbReference>
<evidence type="ECO:0000256" key="1">
    <source>
        <dbReference type="ARBA" id="ARBA00004123"/>
    </source>
</evidence>
<dbReference type="InterPro" id="IPR007308">
    <property type="entry name" value="Rtr1/RPAP2_dom"/>
</dbReference>
<evidence type="ECO:0000256" key="2">
    <source>
        <dbReference type="ARBA" id="ARBA00005676"/>
    </source>
</evidence>
<dbReference type="GeneID" id="31366235"/>
<dbReference type="EMBL" id="ADBJ01000051">
    <property type="protein sequence ID" value="EFA75713.1"/>
    <property type="molecule type" value="Genomic_DNA"/>
</dbReference>
<evidence type="ECO:0000259" key="15">
    <source>
        <dbReference type="PROSITE" id="PS51479"/>
    </source>
</evidence>
<dbReference type="PROSITE" id="PS51479">
    <property type="entry name" value="ZF_RTR1"/>
    <property type="match status" value="1"/>
</dbReference>
<feature type="region of interest" description="Disordered" evidence="13">
    <location>
        <begin position="112"/>
        <end position="141"/>
    </location>
</feature>
<feature type="domain" description="RTR1-type" evidence="15">
    <location>
        <begin position="187"/>
        <end position="270"/>
    </location>
</feature>
<dbReference type="GO" id="GO:0008270">
    <property type="term" value="F:zinc ion binding"/>
    <property type="evidence" value="ECO:0007669"/>
    <property type="project" value="UniProtKB-KW"/>
</dbReference>
<keyword evidence="5 12" id="KW-0378">Hydrolase</keyword>
<proteinExistence type="inferred from homology"/>
<keyword evidence="8 12" id="KW-0539">Nucleus</keyword>
<dbReference type="EC" id="3.1.3.16" evidence="12"/>
<feature type="transmembrane region" description="Helical" evidence="14">
    <location>
        <begin position="709"/>
        <end position="729"/>
    </location>
</feature>
<dbReference type="GO" id="GO:0043175">
    <property type="term" value="F:RNA polymerase core enzyme binding"/>
    <property type="evidence" value="ECO:0007669"/>
    <property type="project" value="UniProtKB-UniRule"/>
</dbReference>
<keyword evidence="3 12" id="KW-0479">Metal-binding</keyword>
<evidence type="ECO:0000256" key="12">
    <source>
        <dbReference type="RuleBase" id="RU367080"/>
    </source>
</evidence>